<dbReference type="PANTHER" id="PTHR35861">
    <property type="match status" value="1"/>
</dbReference>
<dbReference type="PANTHER" id="PTHR35861:SF1">
    <property type="entry name" value="PHAGE TAIL SHEATH PROTEIN"/>
    <property type="match status" value="1"/>
</dbReference>
<dbReference type="Gene3D" id="3.40.50.11780">
    <property type="match status" value="2"/>
</dbReference>
<feature type="domain" description="Tail sheath protein C-terminal" evidence="3">
    <location>
        <begin position="543"/>
        <end position="646"/>
    </location>
</feature>
<comment type="similarity">
    <text evidence="1">Belongs to the myoviridae tail sheath protein family.</text>
</comment>
<proteinExistence type="inferred from homology"/>
<dbReference type="InterPro" id="IPR020287">
    <property type="entry name" value="Tail_sheath_C"/>
</dbReference>
<dbReference type="EMBL" id="FCNY02000008">
    <property type="protein sequence ID" value="SAL46118.1"/>
    <property type="molecule type" value="Genomic_DNA"/>
</dbReference>
<evidence type="ECO:0000259" key="3">
    <source>
        <dbReference type="Pfam" id="PF17482"/>
    </source>
</evidence>
<evidence type="ECO:0000313" key="4">
    <source>
        <dbReference type="EMBL" id="SAL46118.1"/>
    </source>
</evidence>
<evidence type="ECO:0000313" key="5">
    <source>
        <dbReference type="Proteomes" id="UP000054740"/>
    </source>
</evidence>
<accession>A0A158HP02</accession>
<dbReference type="RefSeq" id="WP_053570398.1">
    <property type="nucleotide sequence ID" value="NZ_FCNY02000008.1"/>
</dbReference>
<feature type="domain" description="Tail sheath protein subtilisin-like" evidence="2">
    <location>
        <begin position="368"/>
        <end position="536"/>
    </location>
</feature>
<dbReference type="InterPro" id="IPR035089">
    <property type="entry name" value="Phage_sheath_subtilisin"/>
</dbReference>
<dbReference type="Pfam" id="PF17482">
    <property type="entry name" value="Phage_sheath_1C"/>
    <property type="match status" value="1"/>
</dbReference>
<dbReference type="Proteomes" id="UP000054740">
    <property type="component" value="Unassembled WGS sequence"/>
</dbReference>
<protein>
    <submittedName>
        <fullName evidence="4">Phage tail sheath protein</fullName>
    </submittedName>
</protein>
<reference evidence="5" key="1">
    <citation type="submission" date="2016-01" db="EMBL/GenBank/DDBJ databases">
        <authorList>
            <person name="Peeters C."/>
        </authorList>
    </citation>
    <scope>NUCLEOTIDE SEQUENCE [LARGE SCALE GENOMIC DNA]</scope>
</reference>
<organism evidence="4 5">
    <name type="scientific">Caballeronia cordobensis</name>
    <name type="common">Burkholderia cordobensis</name>
    <dbReference type="NCBI Taxonomy" id="1353886"/>
    <lineage>
        <taxon>Bacteria</taxon>
        <taxon>Pseudomonadati</taxon>
        <taxon>Pseudomonadota</taxon>
        <taxon>Betaproteobacteria</taxon>
        <taxon>Burkholderiales</taxon>
        <taxon>Burkholderiaceae</taxon>
        <taxon>Caballeronia</taxon>
    </lineage>
</organism>
<sequence>MATYATPEVYIEEFEPAAPIAGVGTSNAALLGPCTEGPLNTPTRLTSWDQFTSQFGKDPVPGFYLWYAVRGFYENGGKTCFVTRVSNATYGTLTLKDSAAAPTLVVSARQAGVPSPALSITVDSNVHAVDAPAKLFRPTGTIAGAAAGSRIITLTAASDAEKFRPGDRLTWTGVAPADDGVTLARVSGATLEVLNPLSQNYAAGALRLMDPAAGSDTLRMEGGAALAPGMVLLLKQTAPAAVTDIAIVKSVIVERISGALTTYRVTVRSGLASAFVFGAGGGDVSVQSQEFKLTVTPATGSPQVYDGLGIDPEHPRYYADIVNAADPYVTVTPVDPPNVTPAPGNRPATLAITALPAGAADNPATLSVADYQKAIALLEAIDDINIVAIPDRQDAAVQGALLGHCESMLDRFAVLDAARGLPPFGSSSVDTQRAGLTSNRGYAALYYPWLTVIDSAGVKTLNVPPSGHVAGIYARTDQARGVHKAPAGQEATVSGALGVERAITHTEQEGLNPNGINVIRVFYAGGRPTVWGARTTASGFGGNPSWQYVNIRRLFLYLEESIQEGLRGAVFEPNNTQLWQKLKRTLTDFLTRSWREGALFGEKADKAFYVRIDEDLNPFSEQQLGRLHIEIGVRPSYPAEFIIVRIGIWDGGSDVSES</sequence>
<evidence type="ECO:0000259" key="2">
    <source>
        <dbReference type="Pfam" id="PF04984"/>
    </source>
</evidence>
<name>A0A158HP02_CABCO</name>
<gene>
    <name evidence="4" type="ORF">AWB70_03623</name>
</gene>
<keyword evidence="5" id="KW-1185">Reference proteome</keyword>
<dbReference type="Pfam" id="PF04984">
    <property type="entry name" value="Phage_sheath_1"/>
    <property type="match status" value="1"/>
</dbReference>
<dbReference type="AlphaFoldDB" id="A0A158HP02"/>
<dbReference type="InterPro" id="IPR052042">
    <property type="entry name" value="Tail_sheath_structural"/>
</dbReference>
<evidence type="ECO:0000256" key="1">
    <source>
        <dbReference type="ARBA" id="ARBA00008005"/>
    </source>
</evidence>